<feature type="region of interest" description="Disordered" evidence="10">
    <location>
        <begin position="400"/>
        <end position="480"/>
    </location>
</feature>
<evidence type="ECO:0000256" key="7">
    <source>
        <dbReference type="ARBA" id="ARBA00022946"/>
    </source>
</evidence>
<keyword evidence="14" id="KW-1185">Reference proteome</keyword>
<dbReference type="InterPro" id="IPR015943">
    <property type="entry name" value="WD40/YVTN_repeat-like_dom_sf"/>
</dbReference>
<dbReference type="GO" id="GO:0099402">
    <property type="term" value="P:plant organ development"/>
    <property type="evidence" value="ECO:0007669"/>
    <property type="project" value="TreeGrafter"/>
</dbReference>
<feature type="region of interest" description="Disordered" evidence="10">
    <location>
        <begin position="2375"/>
        <end position="2418"/>
    </location>
</feature>
<keyword evidence="9" id="KW-0472">Membrane</keyword>
<accession>A0A2P6VQT3</accession>
<feature type="compositionally biased region" description="Low complexity" evidence="10">
    <location>
        <begin position="418"/>
        <end position="429"/>
    </location>
</feature>
<evidence type="ECO:0000256" key="9">
    <source>
        <dbReference type="ARBA" id="ARBA00023136"/>
    </source>
</evidence>
<dbReference type="PANTHER" id="PTHR31038:SF2">
    <property type="entry name" value="PROTEIN RETICULATA-RELATED 1, CHLOROPLASTIC"/>
    <property type="match status" value="1"/>
</dbReference>
<protein>
    <submittedName>
        <fullName evidence="13">RETICULATA-RELATED chloroplastic</fullName>
    </submittedName>
</protein>
<keyword evidence="5" id="KW-0934">Plastid</keyword>
<evidence type="ECO:0000256" key="5">
    <source>
        <dbReference type="ARBA" id="ARBA00022640"/>
    </source>
</evidence>
<evidence type="ECO:0000256" key="2">
    <source>
        <dbReference type="ARBA" id="ARBA00004229"/>
    </source>
</evidence>
<feature type="region of interest" description="Disordered" evidence="10">
    <location>
        <begin position="295"/>
        <end position="330"/>
    </location>
</feature>
<dbReference type="InterPro" id="IPR024761">
    <property type="entry name" value="TFIIIC_delta_N"/>
</dbReference>
<dbReference type="Pfam" id="PF12657">
    <property type="entry name" value="TFIIIC_delta"/>
    <property type="match status" value="1"/>
</dbReference>
<feature type="region of interest" description="Disordered" evidence="10">
    <location>
        <begin position="1783"/>
        <end position="1811"/>
    </location>
</feature>
<evidence type="ECO:0000256" key="10">
    <source>
        <dbReference type="SAM" id="MobiDB-lite"/>
    </source>
</evidence>
<feature type="domain" description="Transcription factor IIIC 90kDa subunit N-terminal" evidence="12">
    <location>
        <begin position="23"/>
        <end position="174"/>
    </location>
</feature>
<proteinExistence type="inferred from homology"/>
<dbReference type="Pfam" id="PF05641">
    <property type="entry name" value="Agenet"/>
    <property type="match status" value="1"/>
</dbReference>
<feature type="compositionally biased region" description="Gly residues" evidence="10">
    <location>
        <begin position="405"/>
        <end position="417"/>
    </location>
</feature>
<feature type="compositionally biased region" description="Low complexity" evidence="10">
    <location>
        <begin position="1660"/>
        <end position="1707"/>
    </location>
</feature>
<evidence type="ECO:0000313" key="13">
    <source>
        <dbReference type="EMBL" id="PSC76430.1"/>
    </source>
</evidence>
<feature type="region of interest" description="Disordered" evidence="10">
    <location>
        <begin position="492"/>
        <end position="531"/>
    </location>
</feature>
<feature type="compositionally biased region" description="Low complexity" evidence="10">
    <location>
        <begin position="664"/>
        <end position="677"/>
    </location>
</feature>
<gene>
    <name evidence="13" type="primary">g453</name>
    <name evidence="13" type="ORF">C2E20_0453</name>
</gene>
<feature type="compositionally biased region" description="Acidic residues" evidence="10">
    <location>
        <begin position="651"/>
        <end position="663"/>
    </location>
</feature>
<dbReference type="InterPro" id="IPR008395">
    <property type="entry name" value="Agenet-like_dom"/>
</dbReference>
<name>A0A2P6VQT3_9CHLO</name>
<dbReference type="GO" id="GO:0009706">
    <property type="term" value="C:chloroplast inner membrane"/>
    <property type="evidence" value="ECO:0007669"/>
    <property type="project" value="TreeGrafter"/>
</dbReference>
<keyword evidence="6" id="KW-0812">Transmembrane</keyword>
<feature type="region of interest" description="Disordered" evidence="10">
    <location>
        <begin position="162"/>
        <end position="187"/>
    </location>
</feature>
<evidence type="ECO:0000259" key="11">
    <source>
        <dbReference type="Pfam" id="PF05641"/>
    </source>
</evidence>
<feature type="region of interest" description="Disordered" evidence="10">
    <location>
        <begin position="1724"/>
        <end position="1745"/>
    </location>
</feature>
<evidence type="ECO:0000256" key="8">
    <source>
        <dbReference type="ARBA" id="ARBA00022989"/>
    </source>
</evidence>
<evidence type="ECO:0000256" key="3">
    <source>
        <dbReference type="ARBA" id="ARBA00010793"/>
    </source>
</evidence>
<evidence type="ECO:0000256" key="4">
    <source>
        <dbReference type="ARBA" id="ARBA00022528"/>
    </source>
</evidence>
<comment type="subcellular location">
    <subcellularLocation>
        <location evidence="1">Membrane</location>
        <topology evidence="1">Multi-pass membrane protein</topology>
    </subcellularLocation>
    <subcellularLocation>
        <location evidence="2">Plastid</location>
        <location evidence="2">Chloroplast</location>
    </subcellularLocation>
</comment>
<keyword evidence="4" id="KW-0150">Chloroplast</keyword>
<evidence type="ECO:0000259" key="12">
    <source>
        <dbReference type="Pfam" id="PF12657"/>
    </source>
</evidence>
<comment type="similarity">
    <text evidence="3">Belongs to the RETICULATA family.</text>
</comment>
<feature type="region of interest" description="Disordered" evidence="10">
    <location>
        <begin position="878"/>
        <end position="921"/>
    </location>
</feature>
<feature type="compositionally biased region" description="Low complexity" evidence="10">
    <location>
        <begin position="2375"/>
        <end position="2391"/>
    </location>
</feature>
<sequence length="2418" mass="252307">MSQSLKDVAGLSLRPTPPDAVRWAEDGTLAVSTEHAVVLLSPGDLEGPRAFATPGALPEPAALQAPGAPARPVKDAHHELAHLRVAAMVSQYPALQAGLTVRSLDWSPAGAAQNAGCLLATVSSDHQVLVFGPPAGPTSEWQVVADLSVQLVEHLEATDWRDLDPEGGAEQQQQQQQQGSVADADANDEGVLRLRGGGKRRQPAKKQAAGGAAAAAAGAGAAEDGPVCSPEAAFEPTVGQAVEVLSSEEGLERCWFTGTVQQLAGGWALVAYDELRETEDDSSPLLQEWFPVPGQRQGPTPRPRGPGAVHFAGSGARLRPAPPAEASAAGVPRAVGDTCDCFINGGWWEACKVLAVEEAANGGPMLAVEFGLQRERSSATLAETRSTLRFAGGRWQPVAAPAAAAGGGQQASGGDAGGEQQADAGDADGSPSKKRRRKPSTAQKAAAGEGDVQAEAEAAAAAGTAEATEPPAKKQRDTRQSACAAAAAAAAAGDGDATPAAAGKGKGSKAGAGKAGSASRSSTHKPTPTYEVPADFDASVLPEVDLSSYKAARTTLALAFCRRFLALRREQPKEELPTYEQTSSHLKGRDAELVARTVAELLHAHGAALVALGGPPHIDAKWLNTEGRQRLRFAWDRTCNRLLGGFKVSESDADEEEEAEEEQQQLQQEQRWEGTAAGDEEGDSEGEGEGEGVRRSRRKPRHNGPVAALEFPPHEMPAGFSWRELPGIDPSNESTAKRTLALAAVRRFLTLRQEYDADELPVYPTRSSHLKGRDAWLVDRVTREVRHAYSQLFMDLLWDMRLFEVNWKNRLRDKWDRVEQQLKPGFSLEPEPVDADVLLAVGDENAAAGAGGDARGAGEAAAAAPAAGAAAAGESAEAAVASPPATGRGPRLQHRASAKRPMPGKSLGAGSQRSLASASGEEEGGAWAALLAGPLRRQASERDAGDGAGGAVVRTASQRKKQLSAATAAARERRGSALPSAAYQHRLFGVSALCCAWSPVVPLPPGSGSNAAAPADAGSPRRGGATEPPAAPATEPAAAVEAAAACCCFLAVGAKGGRVWVWRYRLPQQHSASEAQGDASEAFILVGSLPGPPRAWATSLAWQLLPGEGGAPGSLVLAAGYSDGSVALHGAEARALAALPAQQAPRPAAMQRWAEACAPDHRGVTCLSLQLCPGAAAAAACGCGTGQRLLVAAGRSAGSLAAWCSGELGGSSSTEHAKALSSGAARLVAVGAQGTRPVTGLSWLPHQQWQAGHPLFLAATQEGEVACWRLTASAAVGGAGGAGLALQRTDSAPQPWGRRKKKEQGHCAMGLAVSRCGLFVAVPRLSLSPRAEIVKSMQTHERVVQGLLHIDCLAAPAAALLQPEAALSGALAVLTVEQPGSGSGGAGTADAGAASLPASGAWELATLLRLLARWQGGEAAETAVAAAGARSAPLVPPQAEALLQALEAPALALLQAAPVGEEVLLPRVPSDAWRCLQLATALRHLLDPARIVRSQQQRTKKELRKVGGDAAVAPLLPLPALLPLQPEVKAEDGLLQALLQQGSALHLPQWQHAAQQQAPPPLLQAQQRAPPLLSAQQQQVLPPLAPAQQQQQQQHVQQQQLEEVVIAEDESEESVEDSLSPALQPQPLSSEQLAEHGAFASLMMAPAPLAIPRRQKQKPQRQQQQQQQLPPQRQPAAQQQHQQQEPGPLQQQQQQQQQQPDAPLSEQQVEAQRLLALQLQQLAAEQEPPPAMQLQQPAAPRNPEAGLEVGGEVLQLLVQWRHARERNEMLLLQRRLHAALGAGLPGGGEGEQEINEDEDASRGTAGGGAALGSGTSQLSQLLMADWVTLNVQHPQLLPEMILLAASVYMHAGEELPAGSEMPAREASALFGGARVAVAGKGATAAVEAPLAGAALPRCPASLLLCERRPHAAARPAIVRALPALPRRARRSEQPLTLASLTSHPGEESMGSQQPTDALASLVIPTTGMAKNLGSSGGSATMQRSKLSNKQAQQVTGPKLDDGMGGGGLGKGIFNGGGGDGDGGDDDDYFNEFGDGEGDGDSDGFFRKVFKELYDAKAINAVLQEWYKTMADMPAILQQAMQMGLFSSAALVRFLSMDMRPNVTRFVTRTLPPAVSREVVGRLMADPAFMQKFVLEQMITISSSLVYEAKVRGDRFWKELDLVATNVLCLSAANAALVYLVAPSRAAPVPGRFEWQNQLSKLPNNVFQATTPQREFSTGARAAAFFTKSAELCGVGMLAGAAQAALAQAQVALRRRADPAFQPSMPVPSVQQSALGFAAAHGIFANLRYQMVAGIDRYLFDHANFLWSYLAASGAFRTVSTAVGDQTRRYLQGLPNGDAVMRKRAAYQQAVRTWAAQQAAAARRAGGVVVRGAEAAPSAPAPAPASSGSSTAGKKKRRSKKAAGGFEMGVGPAAAPVAA</sequence>
<reference evidence="13 14" key="1">
    <citation type="journal article" date="2018" name="Plant J.">
        <title>Genome sequences of Chlorella sorokiniana UTEX 1602 and Micractinium conductrix SAG 241.80: implications to maltose excretion by a green alga.</title>
        <authorList>
            <person name="Arriola M.B."/>
            <person name="Velmurugan N."/>
            <person name="Zhang Y."/>
            <person name="Plunkett M.H."/>
            <person name="Hondzo H."/>
            <person name="Barney B.M."/>
        </authorList>
    </citation>
    <scope>NUCLEOTIDE SEQUENCE [LARGE SCALE GENOMIC DNA]</scope>
    <source>
        <strain evidence="13 14">SAG 241.80</strain>
    </source>
</reference>
<evidence type="ECO:0000256" key="6">
    <source>
        <dbReference type="ARBA" id="ARBA00022692"/>
    </source>
</evidence>
<feature type="region of interest" description="Disordered" evidence="10">
    <location>
        <begin position="1652"/>
        <end position="1707"/>
    </location>
</feature>
<keyword evidence="8" id="KW-1133">Transmembrane helix</keyword>
<dbReference type="Proteomes" id="UP000239649">
    <property type="component" value="Unassembled WGS sequence"/>
</dbReference>
<feature type="compositionally biased region" description="Low complexity" evidence="10">
    <location>
        <begin position="2401"/>
        <end position="2418"/>
    </location>
</feature>
<feature type="region of interest" description="Disordered" evidence="10">
    <location>
        <begin position="650"/>
        <end position="713"/>
    </location>
</feature>
<evidence type="ECO:0000313" key="14">
    <source>
        <dbReference type="Proteomes" id="UP000239649"/>
    </source>
</evidence>
<feature type="compositionally biased region" description="Acidic residues" evidence="10">
    <location>
        <begin position="1790"/>
        <end position="1799"/>
    </location>
</feature>
<feature type="compositionally biased region" description="Low complexity" evidence="10">
    <location>
        <begin position="492"/>
        <end position="503"/>
    </location>
</feature>
<dbReference type="EMBL" id="LHPF02000001">
    <property type="protein sequence ID" value="PSC76430.1"/>
    <property type="molecule type" value="Genomic_DNA"/>
</dbReference>
<feature type="compositionally biased region" description="Low complexity" evidence="10">
    <location>
        <begin position="1724"/>
        <end position="1739"/>
    </location>
</feature>
<feature type="compositionally biased region" description="Gly residues" evidence="10">
    <location>
        <begin position="504"/>
        <end position="514"/>
    </location>
</feature>
<feature type="compositionally biased region" description="Acidic residues" evidence="10">
    <location>
        <begin position="678"/>
        <end position="690"/>
    </location>
</feature>
<dbReference type="OrthoDB" id="513951at2759"/>
<feature type="compositionally biased region" description="Low complexity" evidence="10">
    <location>
        <begin position="445"/>
        <end position="470"/>
    </location>
</feature>
<evidence type="ECO:0000256" key="1">
    <source>
        <dbReference type="ARBA" id="ARBA00004141"/>
    </source>
</evidence>
<comment type="caution">
    <text evidence="13">The sequence shown here is derived from an EMBL/GenBank/DDBJ whole genome shotgun (WGS) entry which is preliminary data.</text>
</comment>
<keyword evidence="7" id="KW-0809">Transit peptide</keyword>
<dbReference type="InterPro" id="IPR021825">
    <property type="entry name" value="RETICULATA-related"/>
</dbReference>
<feature type="domain" description="Agenet-like" evidence="11">
    <location>
        <begin position="239"/>
        <end position="323"/>
    </location>
</feature>
<organism evidence="13 14">
    <name type="scientific">Micractinium conductrix</name>
    <dbReference type="NCBI Taxonomy" id="554055"/>
    <lineage>
        <taxon>Eukaryota</taxon>
        <taxon>Viridiplantae</taxon>
        <taxon>Chlorophyta</taxon>
        <taxon>core chlorophytes</taxon>
        <taxon>Trebouxiophyceae</taxon>
        <taxon>Chlorellales</taxon>
        <taxon>Chlorellaceae</taxon>
        <taxon>Chlorella clade</taxon>
        <taxon>Micractinium</taxon>
    </lineage>
</organism>
<dbReference type="Pfam" id="PF11891">
    <property type="entry name" value="RETICULATA-like"/>
    <property type="match status" value="1"/>
</dbReference>
<dbReference type="Gene3D" id="2.130.10.10">
    <property type="entry name" value="YVTN repeat-like/Quinoprotein amine dehydrogenase"/>
    <property type="match status" value="1"/>
</dbReference>
<feature type="region of interest" description="Disordered" evidence="10">
    <location>
        <begin position="1007"/>
        <end position="1033"/>
    </location>
</feature>
<feature type="region of interest" description="Disordered" evidence="10">
    <location>
        <begin position="938"/>
        <end position="960"/>
    </location>
</feature>
<dbReference type="PANTHER" id="PTHR31038">
    <property type="entry name" value="EXPRESSED PROTEIN-RELATED"/>
    <property type="match status" value="1"/>
</dbReference>